<organism evidence="3 4">
    <name type="scientific">Achaetomium macrosporum</name>
    <dbReference type="NCBI Taxonomy" id="79813"/>
    <lineage>
        <taxon>Eukaryota</taxon>
        <taxon>Fungi</taxon>
        <taxon>Dikarya</taxon>
        <taxon>Ascomycota</taxon>
        <taxon>Pezizomycotina</taxon>
        <taxon>Sordariomycetes</taxon>
        <taxon>Sordariomycetidae</taxon>
        <taxon>Sordariales</taxon>
        <taxon>Chaetomiaceae</taxon>
        <taxon>Achaetomium</taxon>
    </lineage>
</organism>
<feature type="coiled-coil region" evidence="1">
    <location>
        <begin position="558"/>
        <end position="585"/>
    </location>
</feature>
<dbReference type="PROSITE" id="PS50330">
    <property type="entry name" value="UIM"/>
    <property type="match status" value="1"/>
</dbReference>
<feature type="compositionally biased region" description="Polar residues" evidence="2">
    <location>
        <begin position="844"/>
        <end position="854"/>
    </location>
</feature>
<keyword evidence="1" id="KW-0175">Coiled coil</keyword>
<feature type="region of interest" description="Disordered" evidence="2">
    <location>
        <begin position="844"/>
        <end position="912"/>
    </location>
</feature>
<proteinExistence type="predicted"/>
<feature type="compositionally biased region" description="Polar residues" evidence="2">
    <location>
        <begin position="120"/>
        <end position="132"/>
    </location>
</feature>
<name>A0AAN7CCB0_9PEZI</name>
<comment type="caution">
    <text evidence="3">The sequence shown here is derived from an EMBL/GenBank/DDBJ whole genome shotgun (WGS) entry which is preliminary data.</text>
</comment>
<feature type="region of interest" description="Disordered" evidence="2">
    <location>
        <begin position="723"/>
        <end position="820"/>
    </location>
</feature>
<dbReference type="GO" id="GO:0005829">
    <property type="term" value="C:cytosol"/>
    <property type="evidence" value="ECO:0007669"/>
    <property type="project" value="TreeGrafter"/>
</dbReference>
<feature type="compositionally biased region" description="Basic and acidic residues" evidence="2">
    <location>
        <begin position="729"/>
        <end position="738"/>
    </location>
</feature>
<dbReference type="PANTHER" id="PTHR39597">
    <property type="entry name" value="UBA DOMAIN-CONTAINING PROTEIN RUP1"/>
    <property type="match status" value="1"/>
</dbReference>
<reference evidence="3" key="2">
    <citation type="submission" date="2023-05" db="EMBL/GenBank/DDBJ databases">
        <authorList>
            <consortium name="Lawrence Berkeley National Laboratory"/>
            <person name="Steindorff A."/>
            <person name="Hensen N."/>
            <person name="Bonometti L."/>
            <person name="Westerberg I."/>
            <person name="Brannstrom I.O."/>
            <person name="Guillou S."/>
            <person name="Cros-Aarteil S."/>
            <person name="Calhoun S."/>
            <person name="Haridas S."/>
            <person name="Kuo A."/>
            <person name="Mondo S."/>
            <person name="Pangilinan J."/>
            <person name="Riley R."/>
            <person name="Labutti K."/>
            <person name="Andreopoulos B."/>
            <person name="Lipzen A."/>
            <person name="Chen C."/>
            <person name="Yanf M."/>
            <person name="Daum C."/>
            <person name="Ng V."/>
            <person name="Clum A."/>
            <person name="Ohm R."/>
            <person name="Martin F."/>
            <person name="Silar P."/>
            <person name="Natvig D."/>
            <person name="Lalanne C."/>
            <person name="Gautier V."/>
            <person name="Ament-Velasquez S.L."/>
            <person name="Kruys A."/>
            <person name="Hutchinson M.I."/>
            <person name="Powell A.J."/>
            <person name="Barry K."/>
            <person name="Miller A.N."/>
            <person name="Grigoriev I.V."/>
            <person name="Debuchy R."/>
            <person name="Gladieux P."/>
            <person name="Thoren M.H."/>
            <person name="Johannesson H."/>
        </authorList>
    </citation>
    <scope>NUCLEOTIDE SEQUENCE</scope>
    <source>
        <strain evidence="3">CBS 532.94</strain>
    </source>
</reference>
<feature type="compositionally biased region" description="Low complexity" evidence="2">
    <location>
        <begin position="875"/>
        <end position="889"/>
    </location>
</feature>
<dbReference type="AlphaFoldDB" id="A0AAN7CCB0"/>
<keyword evidence="4" id="KW-1185">Reference proteome</keyword>
<dbReference type="InterPro" id="IPR055335">
    <property type="entry name" value="Ucp6/RUP1"/>
</dbReference>
<evidence type="ECO:0000256" key="2">
    <source>
        <dbReference type="SAM" id="MobiDB-lite"/>
    </source>
</evidence>
<dbReference type="Proteomes" id="UP001303760">
    <property type="component" value="Unassembled WGS sequence"/>
</dbReference>
<dbReference type="GO" id="GO:0005634">
    <property type="term" value="C:nucleus"/>
    <property type="evidence" value="ECO:0007669"/>
    <property type="project" value="TreeGrafter"/>
</dbReference>
<dbReference type="EMBL" id="MU860072">
    <property type="protein sequence ID" value="KAK4239140.1"/>
    <property type="molecule type" value="Genomic_DNA"/>
</dbReference>
<evidence type="ECO:0008006" key="5">
    <source>
        <dbReference type="Google" id="ProtNLM"/>
    </source>
</evidence>
<accession>A0AAN7CCB0</accession>
<dbReference type="GO" id="GO:0016579">
    <property type="term" value="P:protein deubiquitination"/>
    <property type="evidence" value="ECO:0007669"/>
    <property type="project" value="TreeGrafter"/>
</dbReference>
<gene>
    <name evidence="3" type="ORF">C8A03DRAFT_32821</name>
</gene>
<feature type="compositionally biased region" description="Polar residues" evidence="2">
    <location>
        <begin position="142"/>
        <end position="153"/>
    </location>
</feature>
<reference evidence="3" key="1">
    <citation type="journal article" date="2023" name="Mol. Phylogenet. Evol.">
        <title>Genome-scale phylogeny and comparative genomics of the fungal order Sordariales.</title>
        <authorList>
            <person name="Hensen N."/>
            <person name="Bonometti L."/>
            <person name="Westerberg I."/>
            <person name="Brannstrom I.O."/>
            <person name="Guillou S."/>
            <person name="Cros-Aarteil S."/>
            <person name="Calhoun S."/>
            <person name="Haridas S."/>
            <person name="Kuo A."/>
            <person name="Mondo S."/>
            <person name="Pangilinan J."/>
            <person name="Riley R."/>
            <person name="LaButti K."/>
            <person name="Andreopoulos B."/>
            <person name="Lipzen A."/>
            <person name="Chen C."/>
            <person name="Yan M."/>
            <person name="Daum C."/>
            <person name="Ng V."/>
            <person name="Clum A."/>
            <person name="Steindorff A."/>
            <person name="Ohm R.A."/>
            <person name="Martin F."/>
            <person name="Silar P."/>
            <person name="Natvig D.O."/>
            <person name="Lalanne C."/>
            <person name="Gautier V."/>
            <person name="Ament-Velasquez S.L."/>
            <person name="Kruys A."/>
            <person name="Hutchinson M.I."/>
            <person name="Powell A.J."/>
            <person name="Barry K."/>
            <person name="Miller A.N."/>
            <person name="Grigoriev I.V."/>
            <person name="Debuchy R."/>
            <person name="Gladieux P."/>
            <person name="Hiltunen Thoren M."/>
            <person name="Johannesson H."/>
        </authorList>
    </citation>
    <scope>NUCLEOTIDE SEQUENCE</scope>
    <source>
        <strain evidence="3">CBS 532.94</strain>
    </source>
</reference>
<feature type="region of interest" description="Disordered" evidence="2">
    <location>
        <begin position="95"/>
        <end position="174"/>
    </location>
</feature>
<evidence type="ECO:0000313" key="4">
    <source>
        <dbReference type="Proteomes" id="UP001303760"/>
    </source>
</evidence>
<sequence length="912" mass="101603">MAANGTSVPAADIEMVVNVTSFSDRGIISNALRNRGNVDSVINEYFDGPDKFARKYGWDESAFSSGRESEGASASNTTIPSFAIHPPVIYGTEPTAFYGAPSRPPSRANNKSPMSRVADLNTSEYTTDTPSNRQEEEDQLQRAINESLNTSSMSSPRILSPPGPPPLPQQSGIISNENTSVYFGPANRPDYDPNDWAIVRLGSQLTDPEPSFRVRKAGTPVLLRCRIEETWKKHRIGSLLMIFHHIPTVRNALLRTGEAPSYGYGSKNDWWLGKPILPPGQPELDESGEATLPPWTDELHRLTAFLETSERSYGTADILSRAMYPESTWDAGDVEKDFFQKFFESQSTEGLQENVETLISFVEIVAFDDLMPQGGDYFGLLDLQVSKDMSPPPQSLYDVLDWLFFVDLRLAKDDPSIARMAWVTRASDVLTFRFQGDDGLPKPIEIPETFYLDRYMSINGTKMQELQMDTVTTSKADDAITQKKESLIRWTNPQTNKTHDRRVLAKAVVRRCQERIKKIKNRAFWRDHEEAPVEGEGDYYLPDHAGEPSLLPEEAKVIAYYEAKARELEKDIAEIEHALNETTKQQKQAIDTLFRKMGSLLTEPSTDEKWNPTQKYILRGVVNEPNTVYQRIRGPAGEPESTSAEDAAAPVNERWWKTSFRVEDNTVEHIPMSYEAVMREACGTGCKPILVYATDKAMGQERLPLSDALKSFIKLDNRHFKQEVSQSERLGHAPDKKRSAGLGDDSQSKRLQRSSSMDSIATNHASAGDFDDDMRDAPFDNDSIFGQATETAADKAAGQDENIPDLEELPPWAGEASLPSYEDVVMETTVSPALDPESARLAQVSLQDVKSSSPARPPEMQERPNVPFLTRPNHDSTANSSSIASDSTAEQGPLIDLDDDKDSGLEPRVNGV</sequence>
<dbReference type="PANTHER" id="PTHR39597:SF1">
    <property type="entry name" value="UBA DOMAIN-CONTAINING PROTEIN RUP1"/>
    <property type="match status" value="1"/>
</dbReference>
<dbReference type="InterPro" id="IPR003903">
    <property type="entry name" value="UIM_dom"/>
</dbReference>
<feature type="compositionally biased region" description="Pro residues" evidence="2">
    <location>
        <begin position="159"/>
        <end position="168"/>
    </location>
</feature>
<feature type="compositionally biased region" description="Polar residues" evidence="2">
    <location>
        <begin position="753"/>
        <end position="765"/>
    </location>
</feature>
<evidence type="ECO:0000256" key="1">
    <source>
        <dbReference type="SAM" id="Coils"/>
    </source>
</evidence>
<evidence type="ECO:0000313" key="3">
    <source>
        <dbReference type="EMBL" id="KAK4239140.1"/>
    </source>
</evidence>
<protein>
    <recommendedName>
        <fullName evidence="5">Ubiquitin interaction domain-containing protein</fullName>
    </recommendedName>
</protein>